<dbReference type="EMBL" id="CM056809">
    <property type="protein sequence ID" value="KAJ8648130.1"/>
    <property type="molecule type" value="Genomic_DNA"/>
</dbReference>
<reference evidence="1 2" key="1">
    <citation type="journal article" date="2022" name="Hortic Res">
        <title>A haplotype resolved chromosomal level avocado genome allows analysis of novel avocado genes.</title>
        <authorList>
            <person name="Nath O."/>
            <person name="Fletcher S.J."/>
            <person name="Hayward A."/>
            <person name="Shaw L.M."/>
            <person name="Masouleh A.K."/>
            <person name="Furtado A."/>
            <person name="Henry R.J."/>
            <person name="Mitter N."/>
        </authorList>
    </citation>
    <scope>NUCLEOTIDE SEQUENCE [LARGE SCALE GENOMIC DNA]</scope>
    <source>
        <strain evidence="2">cv. Hass</strain>
    </source>
</reference>
<keyword evidence="2" id="KW-1185">Reference proteome</keyword>
<gene>
    <name evidence="1" type="ORF">MRB53_001153</name>
</gene>
<comment type="caution">
    <text evidence="1">The sequence shown here is derived from an EMBL/GenBank/DDBJ whole genome shotgun (WGS) entry which is preliminary data.</text>
</comment>
<organism evidence="1 2">
    <name type="scientific">Persea americana</name>
    <name type="common">Avocado</name>
    <dbReference type="NCBI Taxonomy" id="3435"/>
    <lineage>
        <taxon>Eukaryota</taxon>
        <taxon>Viridiplantae</taxon>
        <taxon>Streptophyta</taxon>
        <taxon>Embryophyta</taxon>
        <taxon>Tracheophyta</taxon>
        <taxon>Spermatophyta</taxon>
        <taxon>Magnoliopsida</taxon>
        <taxon>Magnoliidae</taxon>
        <taxon>Laurales</taxon>
        <taxon>Lauraceae</taxon>
        <taxon>Persea</taxon>
    </lineage>
</organism>
<name>A0ACC2MQX4_PERAE</name>
<sequence>MTIGHFLETFSYCRRFCTASVTLPVPEDSQSQMPQMKTSCCGLGAFQAILKNSNKENGYSATKNIKLFSYEELKHATKDFHAGNRIGRGGFGTVYKGTLKNKTQVAVKLLSAESKQGIQEFLTEIDTITNVKHPNLVELIGCCVQGDNRILVYEYVENSSLDRVLLGPTTNTINLDWSKRSAICIAMPKVLLEWAWELYQEGRFLELVDPQLQQYPEDQIIRFIKVALFCTQAAAKQRPSMTQVVAMLSKKSRLHEKQLTPPGIIQDLVGITKSSNNQHTPLVSSTKDSSAVISSDPLLADSPVSVNEMIPR</sequence>
<protein>
    <submittedName>
        <fullName evidence="1">Uncharacterized protein</fullName>
    </submittedName>
</protein>
<accession>A0ACC2MQX4</accession>
<evidence type="ECO:0000313" key="1">
    <source>
        <dbReference type="EMBL" id="KAJ8648130.1"/>
    </source>
</evidence>
<dbReference type="Proteomes" id="UP001234297">
    <property type="component" value="Chromosome 1"/>
</dbReference>
<proteinExistence type="predicted"/>
<evidence type="ECO:0000313" key="2">
    <source>
        <dbReference type="Proteomes" id="UP001234297"/>
    </source>
</evidence>